<dbReference type="GO" id="GO:0005524">
    <property type="term" value="F:ATP binding"/>
    <property type="evidence" value="ECO:0007669"/>
    <property type="project" value="UniProtKB-KW"/>
</dbReference>
<evidence type="ECO:0000256" key="2">
    <source>
        <dbReference type="ARBA" id="ARBA00022741"/>
    </source>
</evidence>
<evidence type="ECO:0000313" key="5">
    <source>
        <dbReference type="EMBL" id="MBB5184154.1"/>
    </source>
</evidence>
<sequence length="344" mass="39379">MTSTQENLHQLLEYASMRKATDIHLTLIHDHLEIQFRIREQIVPLIQDLWDQSIFEYLKYIAGMDLTNPFIPQSGQFAWKLEGKTIFYRFSILRNQDLQTGVIRILNTHINMTIDELTTKQAHRDFLKQLIYARKGLVIACGPTNSGKTTTLHAILHAISKNSGHKVVSLEDPIEIEDPLYLQLQINEEIGFSYEKGIEELLRHDPDVLLIGETRNSYTAKMVVRAALTGSLAFTTLHASNTLEALERLYDLGITKYELKNTLTVLIGQRLYQASPNKKEIVYEILSGKDLNYAIENQTYPKDFFSLSDEILEAIAQHRIHDSQAQYDLQDLQRGDRGASFTDG</sequence>
<evidence type="ECO:0000256" key="1">
    <source>
        <dbReference type="ARBA" id="ARBA00006611"/>
    </source>
</evidence>
<dbReference type="Gene3D" id="3.40.50.300">
    <property type="entry name" value="P-loop containing nucleotide triphosphate hydrolases"/>
    <property type="match status" value="1"/>
</dbReference>
<name>A0A7W8D018_9FIRM</name>
<dbReference type="SUPFAM" id="SSF52540">
    <property type="entry name" value="P-loop containing nucleoside triphosphate hydrolases"/>
    <property type="match status" value="1"/>
</dbReference>
<dbReference type="AlphaFoldDB" id="A0A7W8D018"/>
<accession>A0A7W8D018</accession>
<gene>
    <name evidence="6" type="primary">tadA</name>
    <name evidence="6" type="ORF">H5982_05640</name>
    <name evidence="5" type="ORF">HNQ43_000187</name>
</gene>
<keyword evidence="3" id="KW-0067">ATP-binding</keyword>
<reference evidence="5 7" key="1">
    <citation type="submission" date="2020-08" db="EMBL/GenBank/DDBJ databases">
        <title>Genomic Encyclopedia of Type Strains, Phase IV (KMG-IV): sequencing the most valuable type-strain genomes for metagenomic binning, comparative biology and taxonomic classification.</title>
        <authorList>
            <person name="Goeker M."/>
        </authorList>
    </citation>
    <scope>NUCLEOTIDE SEQUENCE [LARGE SCALE GENOMIC DNA]</scope>
    <source>
        <strain evidence="5 7">DSM 26963</strain>
    </source>
</reference>
<dbReference type="Proteomes" id="UP000521313">
    <property type="component" value="Unassembled WGS sequence"/>
</dbReference>
<dbReference type="PANTHER" id="PTHR30258:SF2">
    <property type="entry name" value="COMG OPERON PROTEIN 1"/>
    <property type="match status" value="1"/>
</dbReference>
<dbReference type="GO" id="GO:0016887">
    <property type="term" value="F:ATP hydrolysis activity"/>
    <property type="evidence" value="ECO:0007669"/>
    <property type="project" value="TreeGrafter"/>
</dbReference>
<evidence type="ECO:0000256" key="3">
    <source>
        <dbReference type="ARBA" id="ARBA00022840"/>
    </source>
</evidence>
<dbReference type="GO" id="GO:0005886">
    <property type="term" value="C:plasma membrane"/>
    <property type="evidence" value="ECO:0007669"/>
    <property type="project" value="TreeGrafter"/>
</dbReference>
<dbReference type="InterPro" id="IPR027417">
    <property type="entry name" value="P-loop_NTPase"/>
</dbReference>
<comment type="similarity">
    <text evidence="1">Belongs to the GSP E family.</text>
</comment>
<dbReference type="InterPro" id="IPR001482">
    <property type="entry name" value="T2SS/T4SS_dom"/>
</dbReference>
<evidence type="ECO:0000313" key="6">
    <source>
        <dbReference type="EMBL" id="MBM6831591.1"/>
    </source>
</evidence>
<reference evidence="6 8" key="3">
    <citation type="journal article" date="2021" name="Sci. Rep.">
        <title>The distribution of antibiotic resistance genes in chicken gut microbiota commensals.</title>
        <authorList>
            <person name="Juricova H."/>
            <person name="Matiasovicova J."/>
            <person name="Kubasova T."/>
            <person name="Cejkova D."/>
            <person name="Rychlik I."/>
        </authorList>
    </citation>
    <scope>NUCLEOTIDE SEQUENCE [LARGE SCALE GENOMIC DNA]</scope>
    <source>
        <strain evidence="6 8">An423</strain>
    </source>
</reference>
<dbReference type="Pfam" id="PF00437">
    <property type="entry name" value="T2SSE"/>
    <property type="match status" value="1"/>
</dbReference>
<dbReference type="RefSeq" id="WP_183373871.1">
    <property type="nucleotide sequence ID" value="NZ_CAWVLV010000043.1"/>
</dbReference>
<dbReference type="SMART" id="SM00382">
    <property type="entry name" value="AAA"/>
    <property type="match status" value="1"/>
</dbReference>
<comment type="caution">
    <text evidence="5">The sequence shown here is derived from an EMBL/GenBank/DDBJ whole genome shotgun (WGS) entry which is preliminary data.</text>
</comment>
<evidence type="ECO:0000259" key="4">
    <source>
        <dbReference type="SMART" id="SM00382"/>
    </source>
</evidence>
<evidence type="ECO:0000313" key="8">
    <source>
        <dbReference type="Proteomes" id="UP000775500"/>
    </source>
</evidence>
<dbReference type="InterPro" id="IPR003593">
    <property type="entry name" value="AAA+_ATPase"/>
</dbReference>
<dbReference type="EMBL" id="JACJLU010000005">
    <property type="protein sequence ID" value="MBM6831591.1"/>
    <property type="molecule type" value="Genomic_DNA"/>
</dbReference>
<dbReference type="CDD" id="cd01129">
    <property type="entry name" value="PulE-GspE-like"/>
    <property type="match status" value="1"/>
</dbReference>
<keyword evidence="2" id="KW-0547">Nucleotide-binding</keyword>
<protein>
    <submittedName>
        <fullName evidence="6">Flp pilus assembly complex ATPase component TadA</fullName>
    </submittedName>
    <submittedName>
        <fullName evidence="5">Type II secretory ATPase GspE/PulE/Tfp pilus assembly ATPase PilB-like protein</fullName>
    </submittedName>
</protein>
<evidence type="ECO:0000313" key="7">
    <source>
        <dbReference type="Proteomes" id="UP000521313"/>
    </source>
</evidence>
<keyword evidence="8" id="KW-1185">Reference proteome</keyword>
<dbReference type="Gene3D" id="3.30.450.90">
    <property type="match status" value="1"/>
</dbReference>
<organism evidence="5 7">
    <name type="scientific">Faecalicoccus acidiformans</name>
    <dbReference type="NCBI Taxonomy" id="915173"/>
    <lineage>
        <taxon>Bacteria</taxon>
        <taxon>Bacillati</taxon>
        <taxon>Bacillota</taxon>
        <taxon>Erysipelotrichia</taxon>
        <taxon>Erysipelotrichales</taxon>
        <taxon>Erysipelotrichaceae</taxon>
        <taxon>Faecalicoccus</taxon>
    </lineage>
</organism>
<dbReference type="EMBL" id="JACHHD010000001">
    <property type="protein sequence ID" value="MBB5184154.1"/>
    <property type="molecule type" value="Genomic_DNA"/>
</dbReference>
<reference evidence="6" key="2">
    <citation type="submission" date="2020-08" db="EMBL/GenBank/DDBJ databases">
        <authorList>
            <person name="Cejkova D."/>
            <person name="Kubasova T."/>
            <person name="Jahodarova E."/>
            <person name="Rychlik I."/>
        </authorList>
    </citation>
    <scope>NUCLEOTIDE SEQUENCE</scope>
    <source>
        <strain evidence="6">An423</strain>
    </source>
</reference>
<dbReference type="Proteomes" id="UP000775500">
    <property type="component" value="Unassembled WGS sequence"/>
</dbReference>
<proteinExistence type="inferred from homology"/>
<feature type="domain" description="AAA+ ATPase" evidence="4">
    <location>
        <begin position="134"/>
        <end position="258"/>
    </location>
</feature>
<dbReference type="PANTHER" id="PTHR30258">
    <property type="entry name" value="TYPE II SECRETION SYSTEM PROTEIN GSPE-RELATED"/>
    <property type="match status" value="1"/>
</dbReference>